<dbReference type="EMBL" id="AAXU02000001">
    <property type="protein sequence ID" value="EAZ80887.1"/>
    <property type="molecule type" value="Genomic_DNA"/>
</dbReference>
<dbReference type="InterPro" id="IPR058532">
    <property type="entry name" value="YjbR/MT2646/Rv2570-like"/>
</dbReference>
<comment type="caution">
    <text evidence="1">The sequence shown here is derived from an EMBL/GenBank/DDBJ whole genome shotgun (WGS) entry which is preliminary data.</text>
</comment>
<reference evidence="1 2" key="1">
    <citation type="journal article" date="2011" name="J. Bacteriol.">
        <title>Complete genome sequence of Algoriphagus sp. PR1, bacterial prey of a colony-forming choanoflagellate.</title>
        <authorList>
            <person name="Alegado R.A."/>
            <person name="Ferriera S."/>
            <person name="Nusbaum C."/>
            <person name="Young S.K."/>
            <person name="Zeng Q."/>
            <person name="Imamovic A."/>
            <person name="Fairclough S.R."/>
            <person name="King N."/>
        </authorList>
    </citation>
    <scope>NUCLEOTIDE SEQUENCE [LARGE SCALE GENOMIC DNA]</scope>
    <source>
        <strain evidence="1 2">PR1</strain>
    </source>
</reference>
<protein>
    <recommendedName>
        <fullName evidence="3">YjbR protein</fullName>
    </recommendedName>
</protein>
<dbReference type="RefSeq" id="WP_008202486.1">
    <property type="nucleotide sequence ID" value="NZ_CM001023.1"/>
</dbReference>
<sequence length="107" mass="12351">MATLELFRSICMILPRVEEVKHFEIISFRVKKRVFATIDPKQDKASLKFSLEDQTTFGLIDKSMIYPVPNKWGKEGWTTVELKKVNIDLLKELLSTAYQTVITSEQG</sequence>
<accession>A3HWB4</accession>
<dbReference type="AlphaFoldDB" id="A3HWB4"/>
<dbReference type="Pfam" id="PF04237">
    <property type="entry name" value="YjbR"/>
    <property type="match status" value="1"/>
</dbReference>
<dbReference type="SUPFAM" id="SSF142906">
    <property type="entry name" value="YjbR-like"/>
    <property type="match status" value="1"/>
</dbReference>
<dbReference type="Gene3D" id="3.90.1150.30">
    <property type="match status" value="1"/>
</dbReference>
<dbReference type="HOGENOM" id="CLU_138549_4_1_10"/>
<gene>
    <name evidence="1" type="ORF">ALPR1_17663</name>
</gene>
<organism evidence="1 2">
    <name type="scientific">Algoriphagus machipongonensis</name>
    <dbReference type="NCBI Taxonomy" id="388413"/>
    <lineage>
        <taxon>Bacteria</taxon>
        <taxon>Pseudomonadati</taxon>
        <taxon>Bacteroidota</taxon>
        <taxon>Cytophagia</taxon>
        <taxon>Cytophagales</taxon>
        <taxon>Cyclobacteriaceae</taxon>
        <taxon>Algoriphagus</taxon>
    </lineage>
</organism>
<dbReference type="eggNOG" id="COG2315">
    <property type="taxonomic scope" value="Bacteria"/>
</dbReference>
<name>A3HWB4_9BACT</name>
<keyword evidence="2" id="KW-1185">Reference proteome</keyword>
<dbReference type="InterPro" id="IPR038056">
    <property type="entry name" value="YjbR-like_sf"/>
</dbReference>
<dbReference type="STRING" id="388413.ALPR1_17663"/>
<proteinExistence type="predicted"/>
<evidence type="ECO:0000313" key="2">
    <source>
        <dbReference type="Proteomes" id="UP000003919"/>
    </source>
</evidence>
<evidence type="ECO:0008006" key="3">
    <source>
        <dbReference type="Google" id="ProtNLM"/>
    </source>
</evidence>
<dbReference type="OrthoDB" id="277063at2"/>
<dbReference type="Proteomes" id="UP000003919">
    <property type="component" value="Unassembled WGS sequence"/>
</dbReference>
<evidence type="ECO:0000313" key="1">
    <source>
        <dbReference type="EMBL" id="EAZ80887.1"/>
    </source>
</evidence>